<dbReference type="KEGG" id="wso:WSWS_00753"/>
<dbReference type="AlphaFoldDB" id="A0A288Q679"/>
<reference evidence="7 8" key="1">
    <citation type="submission" date="2018-07" db="EMBL/GenBank/DDBJ databases">
        <title>Genomic Encyclopedia of Type Strains, Phase III (KMG-III): the genomes of soil and plant-associated and newly described type strains.</title>
        <authorList>
            <person name="Whitman W."/>
        </authorList>
    </citation>
    <scope>NUCLEOTIDE SEQUENCE [LARGE SCALE GENOMIC DNA]</scope>
    <source>
        <strain evidence="7 8">CECT 7031</strain>
    </source>
</reference>
<evidence type="ECO:0000256" key="5">
    <source>
        <dbReference type="ARBA" id="ARBA00022989"/>
    </source>
</evidence>
<organism evidence="7 8">
    <name type="scientific">Weissella soli</name>
    <dbReference type="NCBI Taxonomy" id="155866"/>
    <lineage>
        <taxon>Bacteria</taxon>
        <taxon>Bacillati</taxon>
        <taxon>Bacillota</taxon>
        <taxon>Bacilli</taxon>
        <taxon>Lactobacillales</taxon>
        <taxon>Lactobacillaceae</taxon>
        <taxon>Weissella</taxon>
    </lineage>
</organism>
<dbReference type="Pfam" id="PF00664">
    <property type="entry name" value="ABC_membrane"/>
    <property type="match status" value="1"/>
</dbReference>
<dbReference type="InterPro" id="IPR017871">
    <property type="entry name" value="ABC_transporter-like_CS"/>
</dbReference>
<evidence type="ECO:0000313" key="7">
    <source>
        <dbReference type="EMBL" id="RDL11958.1"/>
    </source>
</evidence>
<keyword evidence="2" id="KW-0812">Transmembrane</keyword>
<dbReference type="InterPro" id="IPR036640">
    <property type="entry name" value="ABC1_TM_sf"/>
</dbReference>
<evidence type="ECO:0000256" key="1">
    <source>
        <dbReference type="ARBA" id="ARBA00004651"/>
    </source>
</evidence>
<keyword evidence="4" id="KW-0067">ATP-binding</keyword>
<dbReference type="GO" id="GO:0034040">
    <property type="term" value="F:ATPase-coupled lipid transmembrane transporter activity"/>
    <property type="evidence" value="ECO:0007669"/>
    <property type="project" value="TreeGrafter"/>
</dbReference>
<accession>A0A288Q679</accession>
<dbReference type="Gene3D" id="3.40.50.300">
    <property type="entry name" value="P-loop containing nucleotide triphosphate hydrolases"/>
    <property type="match status" value="1"/>
</dbReference>
<comment type="caution">
    <text evidence="7">The sequence shown here is derived from an EMBL/GenBank/DDBJ whole genome shotgun (WGS) entry which is preliminary data.</text>
</comment>
<keyword evidence="3" id="KW-0547">Nucleotide-binding</keyword>
<dbReference type="InterPro" id="IPR039421">
    <property type="entry name" value="Type_1_exporter"/>
</dbReference>
<dbReference type="PROSITE" id="PS50893">
    <property type="entry name" value="ABC_TRANSPORTER_2"/>
    <property type="match status" value="1"/>
</dbReference>
<dbReference type="InterPro" id="IPR027417">
    <property type="entry name" value="P-loop_NTPase"/>
</dbReference>
<dbReference type="Proteomes" id="UP000254912">
    <property type="component" value="Unassembled WGS sequence"/>
</dbReference>
<dbReference type="SUPFAM" id="SSF52540">
    <property type="entry name" value="P-loop containing nucleoside triphosphate hydrolases"/>
    <property type="match status" value="1"/>
</dbReference>
<comment type="subcellular location">
    <subcellularLocation>
        <location evidence="1">Cell membrane</location>
        <topology evidence="1">Multi-pass membrane protein</topology>
    </subcellularLocation>
</comment>
<proteinExistence type="predicted"/>
<dbReference type="InterPro" id="IPR011527">
    <property type="entry name" value="ABC1_TM_dom"/>
</dbReference>
<dbReference type="SMART" id="SM00382">
    <property type="entry name" value="AAA"/>
    <property type="match status" value="1"/>
</dbReference>
<name>A0A288Q679_9LACO</name>
<dbReference type="EMBL" id="QRAS01000001">
    <property type="protein sequence ID" value="RDL11958.1"/>
    <property type="molecule type" value="Genomic_DNA"/>
</dbReference>
<dbReference type="InterPro" id="IPR003593">
    <property type="entry name" value="AAA+_ATPase"/>
</dbReference>
<dbReference type="Pfam" id="PF00005">
    <property type="entry name" value="ABC_tran"/>
    <property type="match status" value="1"/>
</dbReference>
<protein>
    <submittedName>
        <fullName evidence="7">ABC-type multidrug transport system fused ATPase/permease subunit</fullName>
    </submittedName>
</protein>
<dbReference type="SUPFAM" id="SSF90123">
    <property type="entry name" value="ABC transporter transmembrane region"/>
    <property type="match status" value="1"/>
</dbReference>
<evidence type="ECO:0000256" key="3">
    <source>
        <dbReference type="ARBA" id="ARBA00022741"/>
    </source>
</evidence>
<evidence type="ECO:0000256" key="6">
    <source>
        <dbReference type="ARBA" id="ARBA00023136"/>
    </source>
</evidence>
<dbReference type="GO" id="GO:0005886">
    <property type="term" value="C:plasma membrane"/>
    <property type="evidence" value="ECO:0007669"/>
    <property type="project" value="UniProtKB-SubCell"/>
</dbReference>
<dbReference type="PROSITE" id="PS00211">
    <property type="entry name" value="ABC_TRANSPORTER_1"/>
    <property type="match status" value="1"/>
</dbReference>
<evidence type="ECO:0000313" key="8">
    <source>
        <dbReference type="Proteomes" id="UP000254912"/>
    </source>
</evidence>
<dbReference type="InterPro" id="IPR003439">
    <property type="entry name" value="ABC_transporter-like_ATP-bd"/>
</dbReference>
<dbReference type="PROSITE" id="PS50929">
    <property type="entry name" value="ABC_TM1F"/>
    <property type="match status" value="1"/>
</dbReference>
<dbReference type="GO" id="GO:0140359">
    <property type="term" value="F:ABC-type transporter activity"/>
    <property type="evidence" value="ECO:0007669"/>
    <property type="project" value="InterPro"/>
</dbReference>
<dbReference type="GeneID" id="94545954"/>
<keyword evidence="6" id="KW-0472">Membrane</keyword>
<keyword evidence="8" id="KW-1185">Reference proteome</keyword>
<dbReference type="GO" id="GO:0005524">
    <property type="term" value="F:ATP binding"/>
    <property type="evidence" value="ECO:0007669"/>
    <property type="project" value="UniProtKB-KW"/>
</dbReference>
<dbReference type="GO" id="GO:0016887">
    <property type="term" value="F:ATP hydrolysis activity"/>
    <property type="evidence" value="ECO:0007669"/>
    <property type="project" value="InterPro"/>
</dbReference>
<dbReference type="PANTHER" id="PTHR24221">
    <property type="entry name" value="ATP-BINDING CASSETTE SUB-FAMILY B"/>
    <property type="match status" value="1"/>
</dbReference>
<evidence type="ECO:0000256" key="2">
    <source>
        <dbReference type="ARBA" id="ARBA00022692"/>
    </source>
</evidence>
<evidence type="ECO:0000256" key="4">
    <source>
        <dbReference type="ARBA" id="ARBA00022840"/>
    </source>
</evidence>
<sequence length="538" mass="60224">MIYHNYSHYKFFWLNVFGLIYSTENIIMAYIVGTLTNMATRNQFSKVSTFFIQILIALIIVLVANLSFNYLKTDAIKQTNSKLRAKVLGGMLRNKREDSSNLGFLTNDFKLLETNRYAAEIEILINFYTVILALSYALYLNWRITLIFLIGSVLPTIASNFFQKGIQTASDEWTAANDKYVSQTKNLLAGTATFNLYGKQDNAVAQNRWTINHLEAKLAKMNLLNINANAYLNIIAIGGTFLIPFFVGIVLVIKGQTTLGALFAITQLSNSFTNPILQILNQRNNLSTTKGIVDKIKAFITSTDQETTDAIEIKQFDSLIVDDLSLKRHQQSLANHIDFTLKKGQKVAIIGPSGSGKSTLLQFLMYGDYGQAKRLLVNQTEIQQGSITKLFAYSSQSAVIFADTLWFNLTLGVDLDQTKVLQVCEGLDLGKLVKEKGLDYHLGDNADQLSGGQLSRIELARAILADRPILLLDEVNASLDKATSQVIHDYLFASDFTFIEVIHHYEPAELKRYDTVIDFNEHIFEDAGGKVLPANLLN</sequence>
<dbReference type="RefSeq" id="WP_070230021.1">
    <property type="nucleotide sequence ID" value="NZ_BJYO01000002.1"/>
</dbReference>
<dbReference type="PANTHER" id="PTHR24221:SF654">
    <property type="entry name" value="ATP-BINDING CASSETTE SUB-FAMILY B MEMBER 6"/>
    <property type="match status" value="1"/>
</dbReference>
<gene>
    <name evidence="7" type="ORF">DFP99_0382</name>
</gene>
<dbReference type="Gene3D" id="1.20.1560.10">
    <property type="entry name" value="ABC transporter type 1, transmembrane domain"/>
    <property type="match status" value="1"/>
</dbReference>
<keyword evidence="5" id="KW-1133">Transmembrane helix</keyword>